<keyword evidence="4" id="KW-0274">FAD</keyword>
<dbReference type="RefSeq" id="WP_377484454.1">
    <property type="nucleotide sequence ID" value="NZ_JBHUOX010000007.1"/>
</dbReference>
<name>A0ABW6BTT1_9BACT</name>
<evidence type="ECO:0000313" key="8">
    <source>
        <dbReference type="Proteomes" id="UP001597641"/>
    </source>
</evidence>
<protein>
    <submittedName>
        <fullName evidence="7">GMC oxidoreductase</fullName>
    </submittedName>
</protein>
<keyword evidence="8" id="KW-1185">Reference proteome</keyword>
<accession>A0ABW6BTT1</accession>
<dbReference type="EMBL" id="JBHUOX010000007">
    <property type="protein sequence ID" value="MFD3000916.1"/>
    <property type="molecule type" value="Genomic_DNA"/>
</dbReference>
<dbReference type="Proteomes" id="UP001597641">
    <property type="component" value="Unassembled WGS sequence"/>
</dbReference>
<dbReference type="InterPro" id="IPR036188">
    <property type="entry name" value="FAD/NAD-bd_sf"/>
</dbReference>
<dbReference type="Gene3D" id="3.50.50.60">
    <property type="entry name" value="FAD/NAD(P)-binding domain"/>
    <property type="match status" value="2"/>
</dbReference>
<comment type="cofactor">
    <cofactor evidence="1">
        <name>FAD</name>
        <dbReference type="ChEBI" id="CHEBI:57692"/>
    </cofactor>
</comment>
<dbReference type="SUPFAM" id="SSF51905">
    <property type="entry name" value="FAD/NAD(P)-binding domain"/>
    <property type="match status" value="1"/>
</dbReference>
<gene>
    <name evidence="7" type="ORF">ACFS7Z_11125</name>
</gene>
<keyword evidence="3" id="KW-0285">Flavoprotein</keyword>
<feature type="domain" description="Glucose-methanol-choline oxidoreductase C-terminal" evidence="6">
    <location>
        <begin position="414"/>
        <end position="470"/>
    </location>
</feature>
<dbReference type="Pfam" id="PF05199">
    <property type="entry name" value="GMC_oxred_C"/>
    <property type="match status" value="1"/>
</dbReference>
<reference evidence="8" key="1">
    <citation type="journal article" date="2019" name="Int. J. Syst. Evol. Microbiol.">
        <title>The Global Catalogue of Microorganisms (GCM) 10K type strain sequencing project: providing services to taxonomists for standard genome sequencing and annotation.</title>
        <authorList>
            <consortium name="The Broad Institute Genomics Platform"/>
            <consortium name="The Broad Institute Genome Sequencing Center for Infectious Disease"/>
            <person name="Wu L."/>
            <person name="Ma J."/>
        </authorList>
    </citation>
    <scope>NUCLEOTIDE SEQUENCE [LARGE SCALE GENOMIC DNA]</scope>
    <source>
        <strain evidence="8">KCTC 23984</strain>
    </source>
</reference>
<sequence length="479" mass="53581">MMKQDKYDMIVVGTGFASTFFLSRYLSKAPSSVKVLVLERGHLYPHSERLKERRRESTPYQKLNELSHDTFINENPEKHWEFQAAFGGGSNCWYGCTPRFMPSDFKMKSLYGIASDWPLQYEELEPYYDQVEHSMSISGPDDTPYPRKGSYPQPPHAFNTVDKILKSTYGNLYVSQPTARAKVPVNGRGSCCVSAECSVCPVNAKFTIENSGMGVFEDERVELVYGAKVFAMELQQNAVRKLSYIRDGKERSATADIFALGANAIFNAHILLNSGDASPLTGKGLGEQYGLGARVYLKNMSNVGGGTWVSGNGYMLYDGDHRKNFAACLMESNNAPFLRLEKGKWRDVANFRMIFEDLPDERNYVATTSDLMMPKVHFEGPSAYTLRAVENMKKKLPEILASLPVENIEYSKPYATEAHIMGTARMSQKASDGVVDKHLIHHKYRNLFVLGSSAFTTFSPANPTLTLSALSLYAADNSF</sequence>
<dbReference type="InterPro" id="IPR051473">
    <property type="entry name" value="P2Ox-like"/>
</dbReference>
<dbReference type="PANTHER" id="PTHR42784:SF1">
    <property type="entry name" value="PYRANOSE 2-OXIDASE"/>
    <property type="match status" value="1"/>
</dbReference>
<evidence type="ECO:0000256" key="4">
    <source>
        <dbReference type="ARBA" id="ARBA00022827"/>
    </source>
</evidence>
<evidence type="ECO:0000259" key="6">
    <source>
        <dbReference type="Pfam" id="PF05199"/>
    </source>
</evidence>
<evidence type="ECO:0000256" key="1">
    <source>
        <dbReference type="ARBA" id="ARBA00001974"/>
    </source>
</evidence>
<dbReference type="InterPro" id="IPR007867">
    <property type="entry name" value="GMC_OxRtase_C"/>
</dbReference>
<proteinExistence type="inferred from homology"/>
<organism evidence="7 8">
    <name type="scientific">Pontibacter toksunensis</name>
    <dbReference type="NCBI Taxonomy" id="1332631"/>
    <lineage>
        <taxon>Bacteria</taxon>
        <taxon>Pseudomonadati</taxon>
        <taxon>Bacteroidota</taxon>
        <taxon>Cytophagia</taxon>
        <taxon>Cytophagales</taxon>
        <taxon>Hymenobacteraceae</taxon>
        <taxon>Pontibacter</taxon>
    </lineage>
</organism>
<evidence type="ECO:0000256" key="3">
    <source>
        <dbReference type="ARBA" id="ARBA00022630"/>
    </source>
</evidence>
<comment type="caution">
    <text evidence="7">The sequence shown here is derived from an EMBL/GenBank/DDBJ whole genome shotgun (WGS) entry which is preliminary data.</text>
</comment>
<evidence type="ECO:0000256" key="5">
    <source>
        <dbReference type="ARBA" id="ARBA00023002"/>
    </source>
</evidence>
<evidence type="ECO:0000256" key="2">
    <source>
        <dbReference type="ARBA" id="ARBA00010790"/>
    </source>
</evidence>
<dbReference type="PANTHER" id="PTHR42784">
    <property type="entry name" value="PYRANOSE 2-OXIDASE"/>
    <property type="match status" value="1"/>
</dbReference>
<comment type="similarity">
    <text evidence="2">Belongs to the GMC oxidoreductase family.</text>
</comment>
<keyword evidence="5" id="KW-0560">Oxidoreductase</keyword>
<evidence type="ECO:0000313" key="7">
    <source>
        <dbReference type="EMBL" id="MFD3000916.1"/>
    </source>
</evidence>